<evidence type="ECO:0000313" key="2">
    <source>
        <dbReference type="EMBL" id="KAJ4393529.1"/>
    </source>
</evidence>
<sequence>MKTSFVSVLALAAGAFAGRIGTVGAVYERDQTITVTTLTETIKTYTSSINTTLASVPENPTAAEQTTAINAIAPKLEEISDVLHTATKASATTAFLDVDGTDLVSAVEGLVHEIVYTVKAVIDKLGLVNGLLVVLKPLFIVLGSLVTSLDTVVSGLLVDVEGILNSVLSIVASVLTSLI</sequence>
<proteinExistence type="predicted"/>
<feature type="signal peptide" evidence="1">
    <location>
        <begin position="1"/>
        <end position="17"/>
    </location>
</feature>
<gene>
    <name evidence="2" type="ORF">N0V93_002741</name>
</gene>
<organism evidence="2 3">
    <name type="scientific">Gnomoniopsis smithogilvyi</name>
    <dbReference type="NCBI Taxonomy" id="1191159"/>
    <lineage>
        <taxon>Eukaryota</taxon>
        <taxon>Fungi</taxon>
        <taxon>Dikarya</taxon>
        <taxon>Ascomycota</taxon>
        <taxon>Pezizomycotina</taxon>
        <taxon>Sordariomycetes</taxon>
        <taxon>Sordariomycetidae</taxon>
        <taxon>Diaporthales</taxon>
        <taxon>Gnomoniaceae</taxon>
        <taxon>Gnomoniopsis</taxon>
    </lineage>
</organism>
<dbReference type="OrthoDB" id="4751730at2759"/>
<evidence type="ECO:0000256" key="1">
    <source>
        <dbReference type="SAM" id="SignalP"/>
    </source>
</evidence>
<dbReference type="AlphaFoldDB" id="A0A9W8YVC2"/>
<accession>A0A9W8YVC2</accession>
<dbReference type="Proteomes" id="UP001140453">
    <property type="component" value="Unassembled WGS sequence"/>
</dbReference>
<keyword evidence="1" id="KW-0732">Signal</keyword>
<name>A0A9W8YVC2_9PEZI</name>
<keyword evidence="3" id="KW-1185">Reference proteome</keyword>
<evidence type="ECO:0008006" key="4">
    <source>
        <dbReference type="Google" id="ProtNLM"/>
    </source>
</evidence>
<feature type="chain" id="PRO_5040984722" description="Sc15 protein" evidence="1">
    <location>
        <begin position="18"/>
        <end position="179"/>
    </location>
</feature>
<evidence type="ECO:0000313" key="3">
    <source>
        <dbReference type="Proteomes" id="UP001140453"/>
    </source>
</evidence>
<comment type="caution">
    <text evidence="2">The sequence shown here is derived from an EMBL/GenBank/DDBJ whole genome shotgun (WGS) entry which is preliminary data.</text>
</comment>
<reference evidence="2" key="1">
    <citation type="submission" date="2022-10" db="EMBL/GenBank/DDBJ databases">
        <title>Tapping the CABI collections for fungal endophytes: first genome assemblies for Collariella, Neodidymelliopsis, Ascochyta clinopodiicola, Didymella pomorum, Didymosphaeria variabile, Neocosmospora piperis and Neocucurbitaria cava.</title>
        <authorList>
            <person name="Hill R."/>
        </authorList>
    </citation>
    <scope>NUCLEOTIDE SEQUENCE</scope>
    <source>
        <strain evidence="2">IMI 355082</strain>
    </source>
</reference>
<protein>
    <recommendedName>
        <fullName evidence="4">Sc15 protein</fullName>
    </recommendedName>
</protein>
<dbReference type="EMBL" id="JAPEVB010000002">
    <property type="protein sequence ID" value="KAJ4393529.1"/>
    <property type="molecule type" value="Genomic_DNA"/>
</dbReference>